<dbReference type="RefSeq" id="WP_077025157.1">
    <property type="nucleotide sequence ID" value="NZ_CP017641.1"/>
</dbReference>
<evidence type="ECO:0008006" key="4">
    <source>
        <dbReference type="Google" id="ProtNLM"/>
    </source>
</evidence>
<sequence precursor="true">MLRLALTFACALFCFSPASAVAFDGQVRRATNDDELKPWLQNMAWHHGYTVDEMQQVTGLSSAEIAAKLKRFNISDATKPKRPAEKLFVLPYPGGRHPRIGFLDGAVEPQRETKLSVFCPWDDHSYAVMDVPEAIWSNLGLTYLAHTHIDTVWTKQGIDLPQQEWTVLSDGNFVMERKLPNGIEFGTKVIPLKDHVRMKMWLKNGTDQPLSDLRVQNCVMLKGVEGFDQQSNDNKQFINGYAVAKSPDATKWIISAWDPVHRAWGNDKCPCLHSDPKFEDCPPGQTKWLRGWFSFYQGTDIDAELARIEATGWRKHPLHHVTGNVVGKVVDADNGKGIPCRLYVQNIDSDEWHFASSTAVAGSAVEYNKQKGQSKSIERHTTLSADGFQLQLPPGHYRVRAEHGKEFIPAETLIDVYEGEDRVNIKLKVKRFANMTKRGWYSGDTHVHRTMNELPNVVLAEDLNVALPLNYWVRDSQEIPSTSGPTLDAQPHLVDDTHVIYPINTEYEIFTIDKKWHTLGAVFVLNHKTPLNLPTPPVLSIAEEARRQGAILDLDKHSWNWSLMIIPVMNVDLFELSNNHHWRTEFGFRQWTAENAPPNWPEIERDSGGFTELGWTHFGLETYYTLLNCGFRMRVTAGTASGVHPVPLGHGRVYVHCDDFTYEQWMQNLNAGRSFVTQGPLLDVRFNDQLPGTTWAKTPASNEIKVTGTIESLHPLASIELIRNGEVAQKLDAQPQKSSDGVYTYNIAEQVKVTGSGWVALRCFEDLPNGKVSFAHTNPVYVDVQNQPLRPRADRVEFFVQQIDAEIKRSTDVLTDEALAEYRKAREVYAKLLETAR</sequence>
<evidence type="ECO:0000256" key="1">
    <source>
        <dbReference type="SAM" id="SignalP"/>
    </source>
</evidence>
<feature type="signal peptide" evidence="1">
    <location>
        <begin position="1"/>
        <end position="20"/>
    </location>
</feature>
<dbReference type="EMBL" id="CP017641">
    <property type="protein sequence ID" value="APZ93737.1"/>
    <property type="molecule type" value="Genomic_DNA"/>
</dbReference>
<proteinExistence type="predicted"/>
<dbReference type="AlphaFoldDB" id="A0A1P8WI77"/>
<gene>
    <name evidence="2" type="ORF">Fuma_03355</name>
</gene>
<evidence type="ECO:0000313" key="3">
    <source>
        <dbReference type="Proteomes" id="UP000187735"/>
    </source>
</evidence>
<dbReference type="OrthoDB" id="232833at2"/>
<dbReference type="NCBIfam" id="NF038032">
    <property type="entry name" value="CehA_McbA_metalo"/>
    <property type="match status" value="1"/>
</dbReference>
<reference evidence="2 3" key="1">
    <citation type="journal article" date="2016" name="Front. Microbiol.">
        <title>Fuerstia marisgermanicae gen. nov., sp. nov., an Unusual Member of the Phylum Planctomycetes from the German Wadden Sea.</title>
        <authorList>
            <person name="Kohn T."/>
            <person name="Heuer A."/>
            <person name="Jogler M."/>
            <person name="Vollmers J."/>
            <person name="Boedeker C."/>
            <person name="Bunk B."/>
            <person name="Rast P."/>
            <person name="Borchert D."/>
            <person name="Glockner I."/>
            <person name="Freese H.M."/>
            <person name="Klenk H.P."/>
            <person name="Overmann J."/>
            <person name="Kaster A.K."/>
            <person name="Rohde M."/>
            <person name="Wiegand S."/>
            <person name="Jogler C."/>
        </authorList>
    </citation>
    <scope>NUCLEOTIDE SEQUENCE [LARGE SCALE GENOMIC DNA]</scope>
    <source>
        <strain evidence="2 3">NH11</strain>
    </source>
</reference>
<name>A0A1P8WI77_9PLAN</name>
<keyword evidence="1" id="KW-0732">Signal</keyword>
<dbReference type="STRING" id="1891926.Fuma_03355"/>
<keyword evidence="3" id="KW-1185">Reference proteome</keyword>
<organism evidence="2 3">
    <name type="scientific">Fuerstiella marisgermanici</name>
    <dbReference type="NCBI Taxonomy" id="1891926"/>
    <lineage>
        <taxon>Bacteria</taxon>
        <taxon>Pseudomonadati</taxon>
        <taxon>Planctomycetota</taxon>
        <taxon>Planctomycetia</taxon>
        <taxon>Planctomycetales</taxon>
        <taxon>Planctomycetaceae</taxon>
        <taxon>Fuerstiella</taxon>
    </lineage>
</organism>
<accession>A0A1P8WI77</accession>
<dbReference type="KEGG" id="fmr:Fuma_03355"/>
<dbReference type="Proteomes" id="UP000187735">
    <property type="component" value="Chromosome"/>
</dbReference>
<feature type="chain" id="PRO_5012930341" description="Carboxypeptidase regulatory-like domain-containing protein" evidence="1">
    <location>
        <begin position="21"/>
        <end position="837"/>
    </location>
</feature>
<evidence type="ECO:0000313" key="2">
    <source>
        <dbReference type="EMBL" id="APZ93737.1"/>
    </source>
</evidence>
<protein>
    <recommendedName>
        <fullName evidence="4">Carboxypeptidase regulatory-like domain-containing protein</fullName>
    </recommendedName>
</protein>